<evidence type="ECO:0000256" key="1">
    <source>
        <dbReference type="ARBA" id="ARBA00022723"/>
    </source>
</evidence>
<accession>A0ABS6T550</accession>
<dbReference type="SFLD" id="SFLDS00003">
    <property type="entry name" value="Haloacid_Dehalogenase"/>
    <property type="match status" value="1"/>
</dbReference>
<dbReference type="SFLD" id="SFLDG01129">
    <property type="entry name" value="C1.5:_HAD__Beta-PGM__Phosphata"/>
    <property type="match status" value="1"/>
</dbReference>
<proteinExistence type="predicted"/>
<name>A0ABS6T550_9RHOB</name>
<keyword evidence="1" id="KW-0479">Metal-binding</keyword>
<dbReference type="RefSeq" id="WP_218393599.1">
    <property type="nucleotide sequence ID" value="NZ_JAHUZE010000004.1"/>
</dbReference>
<keyword evidence="2" id="KW-0460">Magnesium</keyword>
<dbReference type="InterPro" id="IPR006439">
    <property type="entry name" value="HAD-SF_hydro_IA"/>
</dbReference>
<dbReference type="PANTHER" id="PTHR46193:SF10">
    <property type="entry name" value="6-PHOSPHOGLUCONATE PHOSPHATASE"/>
    <property type="match status" value="1"/>
</dbReference>
<dbReference type="EMBL" id="JAHUZE010000004">
    <property type="protein sequence ID" value="MBV7380391.1"/>
    <property type="molecule type" value="Genomic_DNA"/>
</dbReference>
<evidence type="ECO:0000313" key="4">
    <source>
        <dbReference type="Proteomes" id="UP000756530"/>
    </source>
</evidence>
<organism evidence="3 4">
    <name type="scientific">Maritimibacter dapengensis</name>
    <dbReference type="NCBI Taxonomy" id="2836868"/>
    <lineage>
        <taxon>Bacteria</taxon>
        <taxon>Pseudomonadati</taxon>
        <taxon>Pseudomonadota</taxon>
        <taxon>Alphaproteobacteria</taxon>
        <taxon>Rhodobacterales</taxon>
        <taxon>Roseobacteraceae</taxon>
        <taxon>Maritimibacter</taxon>
    </lineage>
</organism>
<sequence length="214" mass="22564">MSPRAVLFDCDGVLVDSEPIAFDLLCDELSVHGRPMDREEAEATFIGGTIAGVAEKARTMGVGFGPDWVDRFYETLYARLAQDVALFAGVEALLDKLDDAGIRYAVGSNGTRRKMKTTLSQHPGVWRRVNGTLFSGQELEAPKPAPDVYLAAAEALGVDPGDCAVIDDSPSGCRAGLAAGMHTIGFASGARAPLVALGIPVFDTMDQIAAHLGL</sequence>
<dbReference type="InterPro" id="IPR051600">
    <property type="entry name" value="Beta-PGM-like"/>
</dbReference>
<protein>
    <submittedName>
        <fullName evidence="3">HAD family phosphatase</fullName>
    </submittedName>
</protein>
<reference evidence="3 4" key="1">
    <citation type="submission" date="2021-05" db="EMBL/GenBank/DDBJ databases">
        <title>Culturable bacteria isolated from Daya Bay.</title>
        <authorList>
            <person name="Zheng W."/>
            <person name="Yu S."/>
            <person name="Huang Y."/>
        </authorList>
    </citation>
    <scope>NUCLEOTIDE SEQUENCE [LARGE SCALE GENOMIC DNA]</scope>
    <source>
        <strain evidence="3 4">DP4N28-5</strain>
    </source>
</reference>
<dbReference type="Proteomes" id="UP000756530">
    <property type="component" value="Unassembled WGS sequence"/>
</dbReference>
<comment type="caution">
    <text evidence="3">The sequence shown here is derived from an EMBL/GenBank/DDBJ whole genome shotgun (WGS) entry which is preliminary data.</text>
</comment>
<evidence type="ECO:0000313" key="3">
    <source>
        <dbReference type="EMBL" id="MBV7380391.1"/>
    </source>
</evidence>
<keyword evidence="4" id="KW-1185">Reference proteome</keyword>
<dbReference type="Pfam" id="PF00702">
    <property type="entry name" value="Hydrolase"/>
    <property type="match status" value="1"/>
</dbReference>
<gene>
    <name evidence="3" type="ORF">KJP28_15805</name>
</gene>
<dbReference type="PANTHER" id="PTHR46193">
    <property type="entry name" value="6-PHOSPHOGLUCONATE PHOSPHATASE"/>
    <property type="match status" value="1"/>
</dbReference>
<evidence type="ECO:0000256" key="2">
    <source>
        <dbReference type="ARBA" id="ARBA00022842"/>
    </source>
</evidence>
<dbReference type="NCBIfam" id="TIGR01509">
    <property type="entry name" value="HAD-SF-IA-v3"/>
    <property type="match status" value="1"/>
</dbReference>